<organism evidence="7 8">
    <name type="scientific">Riccia fluitans</name>
    <dbReference type="NCBI Taxonomy" id="41844"/>
    <lineage>
        <taxon>Eukaryota</taxon>
        <taxon>Viridiplantae</taxon>
        <taxon>Streptophyta</taxon>
        <taxon>Embryophyta</taxon>
        <taxon>Marchantiophyta</taxon>
        <taxon>Marchantiopsida</taxon>
        <taxon>Marchantiidae</taxon>
        <taxon>Marchantiales</taxon>
        <taxon>Ricciaceae</taxon>
        <taxon>Riccia</taxon>
    </lineage>
</organism>
<dbReference type="Proteomes" id="UP001605036">
    <property type="component" value="Unassembled WGS sequence"/>
</dbReference>
<keyword evidence="2 6" id="KW-0285">Flavoprotein</keyword>
<dbReference type="InterPro" id="IPR036188">
    <property type="entry name" value="FAD/NAD-bd_sf"/>
</dbReference>
<dbReference type="EMBL" id="JBHFFA010000007">
    <property type="protein sequence ID" value="KAL2611333.1"/>
    <property type="molecule type" value="Genomic_DNA"/>
</dbReference>
<protein>
    <recommendedName>
        <fullName evidence="6">Flavin-containing monooxygenase</fullName>
        <ecNumber evidence="6">1.-.-.-</ecNumber>
    </recommendedName>
</protein>
<evidence type="ECO:0000256" key="2">
    <source>
        <dbReference type="ARBA" id="ARBA00022630"/>
    </source>
</evidence>
<keyword evidence="8" id="KW-1185">Reference proteome</keyword>
<comment type="catalytic activity">
    <reaction evidence="5">
        <text>indole-3-pyruvate + NADPH + O2 + H(+) = (indol-3-yl)acetate + CO2 + NADP(+) + H2O</text>
        <dbReference type="Rhea" id="RHEA:34331"/>
        <dbReference type="ChEBI" id="CHEBI:15377"/>
        <dbReference type="ChEBI" id="CHEBI:15378"/>
        <dbReference type="ChEBI" id="CHEBI:15379"/>
        <dbReference type="ChEBI" id="CHEBI:16526"/>
        <dbReference type="ChEBI" id="CHEBI:17640"/>
        <dbReference type="ChEBI" id="CHEBI:30854"/>
        <dbReference type="ChEBI" id="CHEBI:57783"/>
        <dbReference type="ChEBI" id="CHEBI:58349"/>
        <dbReference type="EC" id="1.14.13.168"/>
    </reaction>
</comment>
<proteinExistence type="inferred from homology"/>
<evidence type="ECO:0000313" key="8">
    <source>
        <dbReference type="Proteomes" id="UP001605036"/>
    </source>
</evidence>
<dbReference type="SUPFAM" id="SSF51905">
    <property type="entry name" value="FAD/NAD(P)-binding domain"/>
    <property type="match status" value="2"/>
</dbReference>
<dbReference type="AlphaFoldDB" id="A0ABD1XQV6"/>
<dbReference type="PANTHER" id="PTHR43539">
    <property type="entry name" value="FLAVIN-BINDING MONOOXYGENASE-LIKE PROTEIN (AFU_ORTHOLOGUE AFUA_4G09220)"/>
    <property type="match status" value="1"/>
</dbReference>
<comment type="similarity">
    <text evidence="1 6">Belongs to the FMO family.</text>
</comment>
<evidence type="ECO:0000256" key="4">
    <source>
        <dbReference type="ARBA" id="ARBA00023002"/>
    </source>
</evidence>
<dbReference type="PANTHER" id="PTHR43539:SF68">
    <property type="entry name" value="FLAVIN-BINDING MONOOXYGENASE-LIKE PROTEIN (AFU_ORTHOLOGUE AFUA_4G09220)"/>
    <property type="match status" value="1"/>
</dbReference>
<dbReference type="InterPro" id="IPR050982">
    <property type="entry name" value="Auxin_biosynth/cation_transpt"/>
</dbReference>
<comment type="cofactor">
    <cofactor evidence="6">
        <name>FAD</name>
        <dbReference type="ChEBI" id="CHEBI:57692"/>
    </cofactor>
</comment>
<dbReference type="InterPro" id="IPR020946">
    <property type="entry name" value="Flavin_mOase-like"/>
</dbReference>
<sequence length="618" mass="69025">MAYNGMSNGEFVKMNDADHDHDHNTRIVEAWLSEFDEALQKQDIAHLITLFDEEECFWRDLVAFTWNLYTAESRGEIGAMMESTLAETKPSGWKIDGQVEEKDGVVSAFLKFETAISRGRGHVRLKKGKCWTLLTAITELKGHEENLGTGRPWGVKDGNVPGRKSWYQTRLEEMEDLGYKTQPYVVIIGGGQGGIILAARLRMLKVPAIIIEKNARPGDSWRNRYSSLVLHDPVWYDHLPYLPFPPNWPVFSPIAKIGDWLEAYVRLMELIYWPSTECKSASYNEKQGLWEVNVERSLGPSTETIMLRPKHIVLATGKAGMPYIPEFPGAERFEGVQCHSSKFKSAEEWVGKQCVVIGSGTSAHDICASLWECRAASVNMVQRSSTTVMKLENCLRNMANEGYREGGPPVDDCDLKFASVPYKISPRFAVPVFQQMAKERAPFYEGLTKAGFVLDWGEDGSGVFTKSLRRGGGYYLDVGASELVSNGSIKLKSRVNIVEIKHKGILLSDGSEVPAELIVYATGYGNMNQWAAKVISQEVADKVGLCWGLGSGTTGDPGPWERELRNMWKPTQQDGLWFMGGNLHQCRHFSLPLALQLKARMEGIATPSYGVPIVNHTS</sequence>
<keyword evidence="4 6" id="KW-0560">Oxidoreductase</keyword>
<dbReference type="GO" id="GO:0103075">
    <property type="term" value="F:indole-3-pyruvate monooxygenase activity"/>
    <property type="evidence" value="ECO:0007669"/>
    <property type="project" value="UniProtKB-EC"/>
</dbReference>
<gene>
    <name evidence="7" type="ORF">R1flu_023025</name>
</gene>
<evidence type="ECO:0000313" key="7">
    <source>
        <dbReference type="EMBL" id="KAL2611333.1"/>
    </source>
</evidence>
<evidence type="ECO:0000256" key="6">
    <source>
        <dbReference type="RuleBase" id="RU361177"/>
    </source>
</evidence>
<accession>A0ABD1XQV6</accession>
<comment type="caution">
    <text evidence="7">The sequence shown here is derived from an EMBL/GenBank/DDBJ whole genome shotgun (WGS) entry which is preliminary data.</text>
</comment>
<reference evidence="7 8" key="1">
    <citation type="submission" date="2024-09" db="EMBL/GenBank/DDBJ databases">
        <title>Chromosome-scale assembly of Riccia fluitans.</title>
        <authorList>
            <person name="Paukszto L."/>
            <person name="Sawicki J."/>
            <person name="Karawczyk K."/>
            <person name="Piernik-Szablinska J."/>
            <person name="Szczecinska M."/>
            <person name="Mazdziarz M."/>
        </authorList>
    </citation>
    <scope>NUCLEOTIDE SEQUENCE [LARGE SCALE GENOMIC DNA]</scope>
    <source>
        <strain evidence="7">Rf_01</strain>
        <tissue evidence="7">Aerial parts of the thallus</tissue>
    </source>
</reference>
<evidence type="ECO:0000256" key="5">
    <source>
        <dbReference type="ARBA" id="ARBA00047707"/>
    </source>
</evidence>
<dbReference type="Pfam" id="PF00743">
    <property type="entry name" value="FMO-like"/>
    <property type="match status" value="1"/>
</dbReference>
<name>A0ABD1XQV6_9MARC</name>
<keyword evidence="6" id="KW-0503">Monooxygenase</keyword>
<keyword evidence="3 6" id="KW-0274">FAD</keyword>
<dbReference type="EC" id="1.-.-.-" evidence="6"/>
<evidence type="ECO:0000256" key="3">
    <source>
        <dbReference type="ARBA" id="ARBA00022827"/>
    </source>
</evidence>
<evidence type="ECO:0000256" key="1">
    <source>
        <dbReference type="ARBA" id="ARBA00009183"/>
    </source>
</evidence>
<dbReference type="Gene3D" id="3.50.50.60">
    <property type="entry name" value="FAD/NAD(P)-binding domain"/>
    <property type="match status" value="1"/>
</dbReference>